<feature type="signal peptide" evidence="1">
    <location>
        <begin position="1"/>
        <end position="20"/>
    </location>
</feature>
<dbReference type="EMBL" id="CP003380">
    <property type="protein sequence ID" value="AFJ01965.1"/>
    <property type="molecule type" value="Genomic_DNA"/>
</dbReference>
<organism evidence="2 3">
    <name type="scientific">Methylophaga frappieri (strain ATCC BAA-2434 / DSM 25690 / JAM7)</name>
    <dbReference type="NCBI Taxonomy" id="754477"/>
    <lineage>
        <taxon>Bacteria</taxon>
        <taxon>Pseudomonadati</taxon>
        <taxon>Pseudomonadota</taxon>
        <taxon>Gammaproteobacteria</taxon>
        <taxon>Thiotrichales</taxon>
        <taxon>Piscirickettsiaceae</taxon>
        <taxon>Methylophaga</taxon>
    </lineage>
</organism>
<dbReference type="STRING" id="754477.Q7C_796"/>
<accession>I1YGC2</accession>
<keyword evidence="1" id="KW-0732">Signal</keyword>
<proteinExistence type="predicted"/>
<dbReference type="Pfam" id="PF13852">
    <property type="entry name" value="DUF4197"/>
    <property type="match status" value="1"/>
</dbReference>
<evidence type="ECO:0000313" key="2">
    <source>
        <dbReference type="EMBL" id="AFJ01965.1"/>
    </source>
</evidence>
<feature type="chain" id="PRO_5003654586" description="DUF4197 domain-containing protein" evidence="1">
    <location>
        <begin position="21"/>
        <end position="248"/>
    </location>
</feature>
<evidence type="ECO:0000256" key="1">
    <source>
        <dbReference type="SAM" id="SignalP"/>
    </source>
</evidence>
<dbReference type="HOGENOM" id="CLU_085032_0_0_6"/>
<name>I1YGC2_METFJ</name>
<gene>
    <name evidence="2" type="ordered locus">Q7C_796</name>
</gene>
<dbReference type="KEGG" id="mec:Q7C_796"/>
<keyword evidence="3" id="KW-1185">Reference proteome</keyword>
<evidence type="ECO:0008006" key="4">
    <source>
        <dbReference type="Google" id="ProtNLM"/>
    </source>
</evidence>
<dbReference type="RefSeq" id="WP_014703386.1">
    <property type="nucleotide sequence ID" value="NC_017856.1"/>
</dbReference>
<dbReference type="eggNOG" id="ENOG502Z7PK">
    <property type="taxonomic scope" value="Bacteria"/>
</dbReference>
<dbReference type="AlphaFoldDB" id="I1YGC2"/>
<dbReference type="PATRIC" id="fig|754477.3.peg.785"/>
<protein>
    <recommendedName>
        <fullName evidence="4">DUF4197 domain-containing protein</fullName>
    </recommendedName>
</protein>
<reference evidence="2 3" key="1">
    <citation type="journal article" date="2012" name="J. Bacteriol.">
        <title>Complete genome sequences of Methylophaga sp. strain JAM1 and Methylophaga sp. strain JAM7.</title>
        <authorList>
            <person name="Villeneuve C."/>
            <person name="Martineau C."/>
            <person name="Mauffrey F."/>
            <person name="Villemur R."/>
        </authorList>
    </citation>
    <scope>NUCLEOTIDE SEQUENCE [LARGE SCALE GENOMIC DNA]</scope>
    <source>
        <strain evidence="2 3">JAM7</strain>
    </source>
</reference>
<evidence type="ECO:0000313" key="3">
    <source>
        <dbReference type="Proteomes" id="UP000009145"/>
    </source>
</evidence>
<dbReference type="Proteomes" id="UP000009145">
    <property type="component" value="Chromosome"/>
</dbReference>
<dbReference type="InterPro" id="IPR025245">
    <property type="entry name" value="DUF4197"/>
</dbReference>
<sequence precursor="true">MKTASTWMFLTFLFLTPAHADFGKMLEDFKSAGKTMLGQEQSHDGEGLANDTIIDGLREALTLGSQRAIDTIGQEGGFLNNAAIRIPLPPRVQKVSDVMKKFGMSQLADDFENSMNRAAEQAAPEATSILVDAIRSMSISDAKTILQGDQDAATRYFEDKTRPRLATLFSPIVEDSLNNVGATRYYNQLDSKMQAVPVVGQNLNVDLNEYVTQQALDGLFIMLAAEEQKIRENPAARTTSLLKQVFGK</sequence>